<gene>
    <name evidence="1" type="ORF">C8N43_3084</name>
</gene>
<proteinExistence type="predicted"/>
<accession>A0A2T6BDX0</accession>
<reference evidence="1 2" key="1">
    <citation type="submission" date="2018-04" db="EMBL/GenBank/DDBJ databases">
        <title>Genomic Encyclopedia of Archaeal and Bacterial Type Strains, Phase II (KMG-II): from individual species to whole genera.</title>
        <authorList>
            <person name="Goeker M."/>
        </authorList>
    </citation>
    <scope>NUCLEOTIDE SEQUENCE [LARGE SCALE GENOMIC DNA]</scope>
    <source>
        <strain evidence="1 2">DSM 100977</strain>
    </source>
</reference>
<evidence type="ECO:0000313" key="1">
    <source>
        <dbReference type="EMBL" id="PTX54271.1"/>
    </source>
</evidence>
<keyword evidence="2" id="KW-1185">Reference proteome</keyword>
<name>A0A2T6BDX0_9RHOB</name>
<dbReference type="SUPFAM" id="SSF56300">
    <property type="entry name" value="Metallo-dependent phosphatases"/>
    <property type="match status" value="1"/>
</dbReference>
<organism evidence="1 2">
    <name type="scientific">Litoreibacter ponti</name>
    <dbReference type="NCBI Taxonomy" id="1510457"/>
    <lineage>
        <taxon>Bacteria</taxon>
        <taxon>Pseudomonadati</taxon>
        <taxon>Pseudomonadota</taxon>
        <taxon>Alphaproteobacteria</taxon>
        <taxon>Rhodobacterales</taxon>
        <taxon>Roseobacteraceae</taxon>
        <taxon>Litoreibacter</taxon>
    </lineage>
</organism>
<sequence>MGLHAPCFKGNRQMTAPRIRDLGPLSGTILLFGGAYSNLQALDALLGLGVPPERAIFTGDVVAYGADALACAERLADYGCPAILGNCEAQLLAGASECGCGFESGTACDIAAKTWFEHASNQIGPRAQRFWADTPDWLTFTHGAKRYAVIHGGARDIARFIWPSDPDEMFEAEFTTIEAQTGPIDGVIAGHCGIAFERRIGARHWINAGVIGMPPHDGRPEARYATLADDGIRFHSLSYDFKAAARAMEVAGLTQGYETALRTGLWPSEDVLPRPLRR</sequence>
<protein>
    <submittedName>
        <fullName evidence="1">Calcineurin-like phosphoesterase family protein</fullName>
    </submittedName>
</protein>
<dbReference type="AlphaFoldDB" id="A0A2T6BDX0"/>
<dbReference type="Gene3D" id="3.60.21.10">
    <property type="match status" value="1"/>
</dbReference>
<comment type="caution">
    <text evidence="1">The sequence shown here is derived from an EMBL/GenBank/DDBJ whole genome shotgun (WGS) entry which is preliminary data.</text>
</comment>
<dbReference type="EMBL" id="QBKS01000002">
    <property type="protein sequence ID" value="PTX54271.1"/>
    <property type="molecule type" value="Genomic_DNA"/>
</dbReference>
<dbReference type="InterPro" id="IPR029052">
    <property type="entry name" value="Metallo-depent_PP-like"/>
</dbReference>
<dbReference type="Proteomes" id="UP000243978">
    <property type="component" value="Unassembled WGS sequence"/>
</dbReference>
<evidence type="ECO:0000313" key="2">
    <source>
        <dbReference type="Proteomes" id="UP000243978"/>
    </source>
</evidence>